<dbReference type="PANTHER" id="PTHR13211">
    <property type="entry name" value="TELOMERASE CAJAL BODY PROTEIN 1"/>
    <property type="match status" value="1"/>
</dbReference>
<reference evidence="1 2" key="1">
    <citation type="journal article" date="2011" name="J. Gen. Appl. Microbiol.">
        <title>Draft genome sequencing of the enigmatic basidiomycete Mixia osmundae.</title>
        <authorList>
            <person name="Nishida H."/>
            <person name="Nagatsuka Y."/>
            <person name="Sugiyama J."/>
        </authorList>
    </citation>
    <scope>NUCLEOTIDE SEQUENCE [LARGE SCALE GENOMIC DNA]</scope>
    <source>
        <strain evidence="2">CBS 9802 / IAM 14324 / JCM 22182 / KY 12970</strain>
    </source>
</reference>
<dbReference type="AlphaFoldDB" id="G7E0Z5"/>
<comment type="caution">
    <text evidence="1">The sequence shown here is derived from an EMBL/GenBank/DDBJ whole genome shotgun (WGS) entry which is preliminary data.</text>
</comment>
<dbReference type="HOGENOM" id="CLU_022731_1_0_1"/>
<keyword evidence="2" id="KW-1185">Reference proteome</keyword>
<dbReference type="Proteomes" id="UP000009131">
    <property type="component" value="Unassembled WGS sequence"/>
</dbReference>
<dbReference type="Gene3D" id="2.130.10.10">
    <property type="entry name" value="YVTN repeat-like/Quinoprotein amine dehydrogenase"/>
    <property type="match status" value="1"/>
</dbReference>
<evidence type="ECO:0008006" key="3">
    <source>
        <dbReference type="Google" id="ProtNLM"/>
    </source>
</evidence>
<dbReference type="PANTHER" id="PTHR13211:SF0">
    <property type="entry name" value="TELOMERASE CAJAL BODY PROTEIN 1"/>
    <property type="match status" value="1"/>
</dbReference>
<accession>G7E0Z5</accession>
<dbReference type="FunCoup" id="G7E0Z5">
    <property type="interactions" value="470"/>
</dbReference>
<dbReference type="RefSeq" id="XP_014567450.1">
    <property type="nucleotide sequence ID" value="XM_014711964.1"/>
</dbReference>
<evidence type="ECO:0000313" key="1">
    <source>
        <dbReference type="EMBL" id="GAA96505.1"/>
    </source>
</evidence>
<dbReference type="InterPro" id="IPR015943">
    <property type="entry name" value="WD40/YVTN_repeat-like_dom_sf"/>
</dbReference>
<protein>
    <recommendedName>
        <fullName evidence="3">DUF2415 domain-containing protein</fullName>
    </recommendedName>
</protein>
<sequence>MARLVADDGPRGDAAEFWRSAEWCPDGTSFLAASERRRLSLFALPASLYSEPASVEELTPHTTRSFPAALLSYAWYPYASATRPDTFCYATSVRDEPIRLNDAPSTKIRASYPLVDHRERYCAAQSLAFSPDGTMLYAGLESSVAVIDIARPGDEPLDYLDLAPDSGTFKGPSGLVSALAFSPHNPELLAVGTLGPIHRSLAQAGIYDLTTSKLCLTLPPRLAKAQRSQAHQYGGTGITSLSFSVLDPNLLVSTARQCDLVLLWDIRNPSHPIDEGTTTRVLSRNGKTNQRLGLDVSKREPRMMLGDADGHVSVHEVTTQEAVYGFEASREAIGSAHFHPYLPLALITTGERHFSDSLCSDDDSESENESEAEAKLASSLQIWKL</sequence>
<organism evidence="1 2">
    <name type="scientific">Mixia osmundae (strain CBS 9802 / IAM 14324 / JCM 22182 / KY 12970)</name>
    <dbReference type="NCBI Taxonomy" id="764103"/>
    <lineage>
        <taxon>Eukaryota</taxon>
        <taxon>Fungi</taxon>
        <taxon>Dikarya</taxon>
        <taxon>Basidiomycota</taxon>
        <taxon>Pucciniomycotina</taxon>
        <taxon>Mixiomycetes</taxon>
        <taxon>Mixiales</taxon>
        <taxon>Mixiaceae</taxon>
        <taxon>Mixia</taxon>
    </lineage>
</organism>
<gene>
    <name evidence="1" type="primary">Mo03173</name>
    <name evidence="1" type="ORF">E5Q_03173</name>
</gene>
<dbReference type="OMA" id="IRTWILP"/>
<dbReference type="STRING" id="764103.G7E0Z5"/>
<evidence type="ECO:0000313" key="2">
    <source>
        <dbReference type="Proteomes" id="UP000009131"/>
    </source>
</evidence>
<proteinExistence type="predicted"/>
<dbReference type="eggNOG" id="KOG2919">
    <property type="taxonomic scope" value="Eukaryota"/>
</dbReference>
<dbReference type="EMBL" id="BABT02000102">
    <property type="protein sequence ID" value="GAA96505.1"/>
    <property type="molecule type" value="Genomic_DNA"/>
</dbReference>
<dbReference type="OrthoDB" id="239865at2759"/>
<reference evidence="1 2" key="2">
    <citation type="journal article" date="2012" name="Open Biol.">
        <title>Characteristics of nucleosomes and linker DNA regions on the genome of the basidiomycete Mixia osmundae revealed by mono- and dinucleosome mapping.</title>
        <authorList>
            <person name="Nishida H."/>
            <person name="Kondo S."/>
            <person name="Matsumoto T."/>
            <person name="Suzuki Y."/>
            <person name="Yoshikawa H."/>
            <person name="Taylor T.D."/>
            <person name="Sugiyama J."/>
        </authorList>
    </citation>
    <scope>NUCLEOTIDE SEQUENCE [LARGE SCALE GENOMIC DNA]</scope>
    <source>
        <strain evidence="2">CBS 9802 / IAM 14324 / JCM 22182 / KY 12970</strain>
    </source>
</reference>
<dbReference type="InterPro" id="IPR051150">
    <property type="entry name" value="SWT21/TCAB1_mRNA_Telomere"/>
</dbReference>
<name>G7E0Z5_MIXOS</name>
<dbReference type="SUPFAM" id="SSF50978">
    <property type="entry name" value="WD40 repeat-like"/>
    <property type="match status" value="1"/>
</dbReference>
<dbReference type="InterPro" id="IPR036322">
    <property type="entry name" value="WD40_repeat_dom_sf"/>
</dbReference>
<dbReference type="InParanoid" id="G7E0Z5"/>